<sequence>MPDGWIEDSSIRGLPHDLRKARDALSALIRVLVLAGRALSFGRTWMSGNTSCAYMLSMIATITAITPDVHDPRAGALIFRLPLGINGTPNPRSHLCSNERLGPDAAIDFDIRVANGTLFSINLALLISCFNFKARYECIITAARNDSNEGLHFRIRPKAVQHSASGVSVPGFVGDGRRNTQVPGLTYFQIQNSNSTSGLRYTSEAGGIGYDDYDGIPIIAMPTVVIPV</sequence>
<protein>
    <submittedName>
        <fullName evidence="1">Uncharacterized protein</fullName>
    </submittedName>
</protein>
<evidence type="ECO:0000313" key="1">
    <source>
        <dbReference type="EMBL" id="KAH7913997.1"/>
    </source>
</evidence>
<keyword evidence="2" id="KW-1185">Reference proteome</keyword>
<reference evidence="1" key="1">
    <citation type="journal article" date="2021" name="New Phytol.">
        <title>Evolutionary innovations through gain and loss of genes in the ectomycorrhizal Boletales.</title>
        <authorList>
            <person name="Wu G."/>
            <person name="Miyauchi S."/>
            <person name="Morin E."/>
            <person name="Kuo A."/>
            <person name="Drula E."/>
            <person name="Varga T."/>
            <person name="Kohler A."/>
            <person name="Feng B."/>
            <person name="Cao Y."/>
            <person name="Lipzen A."/>
            <person name="Daum C."/>
            <person name="Hundley H."/>
            <person name="Pangilinan J."/>
            <person name="Johnson J."/>
            <person name="Barry K."/>
            <person name="LaButti K."/>
            <person name="Ng V."/>
            <person name="Ahrendt S."/>
            <person name="Min B."/>
            <person name="Choi I.G."/>
            <person name="Park H."/>
            <person name="Plett J.M."/>
            <person name="Magnuson J."/>
            <person name="Spatafora J.W."/>
            <person name="Nagy L.G."/>
            <person name="Henrissat B."/>
            <person name="Grigoriev I.V."/>
            <person name="Yang Z.L."/>
            <person name="Xu J."/>
            <person name="Martin F.M."/>
        </authorList>
    </citation>
    <scope>NUCLEOTIDE SEQUENCE</scope>
    <source>
        <strain evidence="1">ATCC 28755</strain>
    </source>
</reference>
<accession>A0ACB8AN68</accession>
<evidence type="ECO:0000313" key="2">
    <source>
        <dbReference type="Proteomes" id="UP000790377"/>
    </source>
</evidence>
<gene>
    <name evidence="1" type="ORF">BJ138DRAFT_1098985</name>
</gene>
<dbReference type="Proteomes" id="UP000790377">
    <property type="component" value="Unassembled WGS sequence"/>
</dbReference>
<organism evidence="1 2">
    <name type="scientific">Hygrophoropsis aurantiaca</name>
    <dbReference type="NCBI Taxonomy" id="72124"/>
    <lineage>
        <taxon>Eukaryota</taxon>
        <taxon>Fungi</taxon>
        <taxon>Dikarya</taxon>
        <taxon>Basidiomycota</taxon>
        <taxon>Agaricomycotina</taxon>
        <taxon>Agaricomycetes</taxon>
        <taxon>Agaricomycetidae</taxon>
        <taxon>Boletales</taxon>
        <taxon>Coniophorineae</taxon>
        <taxon>Hygrophoropsidaceae</taxon>
        <taxon>Hygrophoropsis</taxon>
    </lineage>
</organism>
<proteinExistence type="predicted"/>
<dbReference type="EMBL" id="MU267620">
    <property type="protein sequence ID" value="KAH7913997.1"/>
    <property type="molecule type" value="Genomic_DNA"/>
</dbReference>
<name>A0ACB8AN68_9AGAM</name>
<comment type="caution">
    <text evidence="1">The sequence shown here is derived from an EMBL/GenBank/DDBJ whole genome shotgun (WGS) entry which is preliminary data.</text>
</comment>